<organism evidence="2 3">
    <name type="scientific">Thiorhodococcus mannitoliphagus</name>
    <dbReference type="NCBI Taxonomy" id="329406"/>
    <lineage>
        <taxon>Bacteria</taxon>
        <taxon>Pseudomonadati</taxon>
        <taxon>Pseudomonadota</taxon>
        <taxon>Gammaproteobacteria</taxon>
        <taxon>Chromatiales</taxon>
        <taxon>Chromatiaceae</taxon>
        <taxon>Thiorhodococcus</taxon>
    </lineage>
</organism>
<gene>
    <name evidence="2" type="ORF">G3480_26620</name>
</gene>
<feature type="non-terminal residue" evidence="2">
    <location>
        <position position="162"/>
    </location>
</feature>
<keyword evidence="1" id="KW-0732">Signal</keyword>
<reference evidence="3" key="1">
    <citation type="journal article" date="2020" name="Microbiol. Resour. Announc.">
        <title>Draft Genome Sequences of Thiorhodococcus mannitoliphagus and Thiorhodococcus minor, Purple Sulfur Photosynthetic Bacteria in the Gammaproteobacterial Family Chromatiaceae.</title>
        <authorList>
            <person name="Aviles F.A."/>
            <person name="Meyer T.E."/>
            <person name="Kyndt J.A."/>
        </authorList>
    </citation>
    <scope>NUCLEOTIDE SEQUENCE [LARGE SCALE GENOMIC DNA]</scope>
    <source>
        <strain evidence="3">DSM 18266</strain>
    </source>
</reference>
<feature type="chain" id="PRO_5026993974" evidence="1">
    <location>
        <begin position="33"/>
        <end position="162"/>
    </location>
</feature>
<dbReference type="Proteomes" id="UP000471640">
    <property type="component" value="Unassembled WGS sequence"/>
</dbReference>
<name>A0A6P1E8L5_9GAMM</name>
<evidence type="ECO:0000313" key="2">
    <source>
        <dbReference type="EMBL" id="NEX23795.1"/>
    </source>
</evidence>
<reference evidence="2 3" key="2">
    <citation type="submission" date="2020-02" db="EMBL/GenBank/DDBJ databases">
        <title>Genome sequences of Thiorhodococcus mannitoliphagus and Thiorhodococcus minor, purple sulfur photosynthetic bacteria in the gammaproteobacterial family, Chromatiaceae.</title>
        <authorList>
            <person name="Aviles F.A."/>
            <person name="Meyer T.E."/>
            <person name="Kyndt J.A."/>
        </authorList>
    </citation>
    <scope>NUCLEOTIDE SEQUENCE [LARGE SCALE GENOMIC DNA]</scope>
    <source>
        <strain evidence="2 3">DSM 18266</strain>
    </source>
</reference>
<accession>A0A6P1E8L5</accession>
<sequence length="162" mass="17211">MPSDRLPCSRAPLSLLMMSLAVFVTGISSAVAQPEDIGIELPPIPDAVLAGEWTLEPDDWGGRFLRVKAESPAPSPTHLEVGPVTVEATIGVNLILEIAIDHLNRILTPFPNPQVRTVSDASTRVDGSAIYVATGNETPVTLFVSDASDPNHALSLTLAPRR</sequence>
<protein>
    <submittedName>
        <fullName evidence="2">Uncharacterized protein</fullName>
    </submittedName>
</protein>
<comment type="caution">
    <text evidence="2">The sequence shown here is derived from an EMBL/GenBank/DDBJ whole genome shotgun (WGS) entry which is preliminary data.</text>
</comment>
<proteinExistence type="predicted"/>
<dbReference type="EMBL" id="JAAIJR010000323">
    <property type="protein sequence ID" value="NEX23795.1"/>
    <property type="molecule type" value="Genomic_DNA"/>
</dbReference>
<keyword evidence="3" id="KW-1185">Reference proteome</keyword>
<evidence type="ECO:0000256" key="1">
    <source>
        <dbReference type="SAM" id="SignalP"/>
    </source>
</evidence>
<dbReference type="AlphaFoldDB" id="A0A6P1E8L5"/>
<feature type="signal peptide" evidence="1">
    <location>
        <begin position="1"/>
        <end position="32"/>
    </location>
</feature>
<evidence type="ECO:0000313" key="3">
    <source>
        <dbReference type="Proteomes" id="UP000471640"/>
    </source>
</evidence>